<evidence type="ECO:0000256" key="4">
    <source>
        <dbReference type="ARBA" id="ARBA00022801"/>
    </source>
</evidence>
<accession>A0ABS5H4L6</accession>
<comment type="catalytic activity">
    <reaction evidence="1 7">
        <text>Hydrolysis of (1-&gt;4)-beta-linkages between N-acetylmuramic acid and N-acetyl-D-glucosamine residues in a peptidoglycan and between N-acetyl-D-glucosamine residues in chitodextrins.</text>
        <dbReference type="EC" id="3.2.1.17"/>
    </reaction>
</comment>
<protein>
    <recommendedName>
        <fullName evidence="7">Lysozyme</fullName>
        <ecNumber evidence="7">3.2.1.17</ecNumber>
    </recommendedName>
</protein>
<dbReference type="InterPro" id="IPR023346">
    <property type="entry name" value="Lysozyme-like_dom_sf"/>
</dbReference>
<keyword evidence="5" id="KW-1035">Host cytoplasm</keyword>
<evidence type="ECO:0000256" key="1">
    <source>
        <dbReference type="ARBA" id="ARBA00000632"/>
    </source>
</evidence>
<comment type="caution">
    <text evidence="8">The sequence shown here is derived from an EMBL/GenBank/DDBJ whole genome shotgun (WGS) entry which is preliminary data.</text>
</comment>
<keyword evidence="6 7" id="KW-0326">Glycosidase</keyword>
<evidence type="ECO:0000256" key="5">
    <source>
        <dbReference type="ARBA" id="ARBA00023200"/>
    </source>
</evidence>
<keyword evidence="9" id="KW-1185">Reference proteome</keyword>
<sequence length="195" mass="20846">MYALPEVAMALRDVNQATVDLIKQYEGIPDGNPATDNIDPYLDPVGIWTIGWGHAITYQGRFLKGAADKAQVQSLYPGGITLAQAEALLHTDLMNAGRDVSSVVLVSLNDNEFGALTSFTFNLGIGNLRSSTLLKMLNANNRAGAADQFGRWVMADGKPLPGLVKRRAAERDLFLTPVVSPADPLVPLSSPVQAA</sequence>
<name>A0ABS5H4L6_9BURK</name>
<evidence type="ECO:0000313" key="9">
    <source>
        <dbReference type="Proteomes" id="UP000682982"/>
    </source>
</evidence>
<evidence type="ECO:0000256" key="6">
    <source>
        <dbReference type="ARBA" id="ARBA00023295"/>
    </source>
</evidence>
<dbReference type="EMBL" id="JAGSPK010000003">
    <property type="protein sequence ID" value="MBR7793039.1"/>
    <property type="molecule type" value="Genomic_DNA"/>
</dbReference>
<proteinExistence type="inferred from homology"/>
<dbReference type="InterPro" id="IPR002196">
    <property type="entry name" value="Glyco_hydro_24"/>
</dbReference>
<dbReference type="InterPro" id="IPR033907">
    <property type="entry name" value="Endolysin_autolysin"/>
</dbReference>
<dbReference type="EC" id="3.2.1.17" evidence="7"/>
<dbReference type="InterPro" id="IPR023347">
    <property type="entry name" value="Lysozyme_dom_sf"/>
</dbReference>
<dbReference type="PANTHER" id="PTHR38107">
    <property type="match status" value="1"/>
</dbReference>
<gene>
    <name evidence="8" type="ORF">KDM87_10560</name>
</gene>
<organism evidence="8 9">
    <name type="scientific">Undibacterium rivi</name>
    <dbReference type="NCBI Taxonomy" id="2828729"/>
    <lineage>
        <taxon>Bacteria</taxon>
        <taxon>Pseudomonadati</taxon>
        <taxon>Pseudomonadota</taxon>
        <taxon>Betaproteobacteria</taxon>
        <taxon>Burkholderiales</taxon>
        <taxon>Oxalobacteraceae</taxon>
        <taxon>Undibacterium</taxon>
    </lineage>
</organism>
<keyword evidence="2 7" id="KW-0929">Antimicrobial</keyword>
<dbReference type="InterPro" id="IPR034690">
    <property type="entry name" value="Endolysin_T4_type"/>
</dbReference>
<keyword evidence="3 7" id="KW-0081">Bacteriolytic enzyme</keyword>
<comment type="similarity">
    <text evidence="7">Belongs to the glycosyl hydrolase 24 family.</text>
</comment>
<keyword evidence="4 7" id="KW-0378">Hydrolase</keyword>
<dbReference type="Gene3D" id="1.10.530.40">
    <property type="match status" value="1"/>
</dbReference>
<dbReference type="Pfam" id="PF00959">
    <property type="entry name" value="Phage_lysozyme"/>
    <property type="match status" value="1"/>
</dbReference>
<dbReference type="SUPFAM" id="SSF53955">
    <property type="entry name" value="Lysozyme-like"/>
    <property type="match status" value="1"/>
</dbReference>
<dbReference type="HAMAP" id="MF_04110">
    <property type="entry name" value="ENDOLYSIN_T4"/>
    <property type="match status" value="1"/>
</dbReference>
<evidence type="ECO:0000256" key="7">
    <source>
        <dbReference type="RuleBase" id="RU003788"/>
    </source>
</evidence>
<evidence type="ECO:0000313" key="8">
    <source>
        <dbReference type="EMBL" id="MBR7793039.1"/>
    </source>
</evidence>
<dbReference type="CDD" id="cd00737">
    <property type="entry name" value="lyz_endolysin_autolysin"/>
    <property type="match status" value="1"/>
</dbReference>
<dbReference type="PANTHER" id="PTHR38107:SF3">
    <property type="entry name" value="LYSOZYME RRRD-RELATED"/>
    <property type="match status" value="1"/>
</dbReference>
<reference evidence="8 9" key="1">
    <citation type="submission" date="2021-04" db="EMBL/GenBank/DDBJ databases">
        <title>novel species isolated from subtropical streams in China.</title>
        <authorList>
            <person name="Lu H."/>
        </authorList>
    </citation>
    <scope>NUCLEOTIDE SEQUENCE [LARGE SCALE GENOMIC DNA]</scope>
    <source>
        <strain evidence="8 9">FT147W</strain>
    </source>
</reference>
<evidence type="ECO:0000256" key="3">
    <source>
        <dbReference type="ARBA" id="ARBA00022638"/>
    </source>
</evidence>
<evidence type="ECO:0000256" key="2">
    <source>
        <dbReference type="ARBA" id="ARBA00022529"/>
    </source>
</evidence>
<dbReference type="InterPro" id="IPR051018">
    <property type="entry name" value="Bacteriophage_GH24"/>
</dbReference>
<dbReference type="Proteomes" id="UP000682982">
    <property type="component" value="Unassembled WGS sequence"/>
</dbReference>